<name>A0A1B6CMB3_9HEMI</name>
<dbReference type="Gene3D" id="2.60.40.10">
    <property type="entry name" value="Immunoglobulins"/>
    <property type="match status" value="1"/>
</dbReference>
<reference evidence="3" key="1">
    <citation type="submission" date="2015-12" db="EMBL/GenBank/DDBJ databases">
        <title>De novo transcriptome assembly of four potential Pierce s Disease insect vectors from Arizona vineyards.</title>
        <authorList>
            <person name="Tassone E.E."/>
        </authorList>
    </citation>
    <scope>NUCLEOTIDE SEQUENCE</scope>
</reference>
<feature type="signal peptide" evidence="1">
    <location>
        <begin position="1"/>
        <end position="21"/>
    </location>
</feature>
<feature type="chain" id="PRO_5008580497" description="Ig-like domain-containing protein" evidence="1">
    <location>
        <begin position="22"/>
        <end position="123"/>
    </location>
</feature>
<dbReference type="InterPro" id="IPR036179">
    <property type="entry name" value="Ig-like_dom_sf"/>
</dbReference>
<dbReference type="PANTHER" id="PTHR23279:SF46">
    <property type="entry name" value="DEFECTIVE PROBOSCIS EXTENSION RESPONSE 10, ISOFORM A-RELATED"/>
    <property type="match status" value="1"/>
</dbReference>
<dbReference type="InterPro" id="IPR037448">
    <property type="entry name" value="Zig-8"/>
</dbReference>
<gene>
    <name evidence="3" type="ORF">g.32710</name>
</gene>
<dbReference type="GO" id="GO:0032589">
    <property type="term" value="C:neuron projection membrane"/>
    <property type="evidence" value="ECO:0007669"/>
    <property type="project" value="TreeGrafter"/>
</dbReference>
<dbReference type="InterPro" id="IPR013783">
    <property type="entry name" value="Ig-like_fold"/>
</dbReference>
<organism evidence="3">
    <name type="scientific">Clastoptera arizonana</name>
    <name type="common">Arizona spittle bug</name>
    <dbReference type="NCBI Taxonomy" id="38151"/>
    <lineage>
        <taxon>Eukaryota</taxon>
        <taxon>Metazoa</taxon>
        <taxon>Ecdysozoa</taxon>
        <taxon>Arthropoda</taxon>
        <taxon>Hexapoda</taxon>
        <taxon>Insecta</taxon>
        <taxon>Pterygota</taxon>
        <taxon>Neoptera</taxon>
        <taxon>Paraneoptera</taxon>
        <taxon>Hemiptera</taxon>
        <taxon>Auchenorrhyncha</taxon>
        <taxon>Cercopoidea</taxon>
        <taxon>Clastopteridae</taxon>
        <taxon>Clastoptera</taxon>
    </lineage>
</organism>
<evidence type="ECO:0000313" key="3">
    <source>
        <dbReference type="EMBL" id="JAS14586.1"/>
    </source>
</evidence>
<feature type="non-terminal residue" evidence="3">
    <location>
        <position position="123"/>
    </location>
</feature>
<proteinExistence type="predicted"/>
<dbReference type="InterPro" id="IPR007110">
    <property type="entry name" value="Ig-like_dom"/>
</dbReference>
<accession>A0A1B6CMB3</accession>
<protein>
    <recommendedName>
        <fullName evidence="2">Ig-like domain-containing protein</fullName>
    </recommendedName>
</protein>
<sequence length="123" mass="13407">MTLLLGVCCFIALSGISSVLAGVLEADKSKPPWAEPYPTLPPQFTPTFDTESGSVVTKPGQTVQLPCRVRNIGDKVVSWIRMKDLHILSSGEFTFTADSRFNILHPEGDTSAWTLQLNNAKDS</sequence>
<dbReference type="PANTHER" id="PTHR23279">
    <property type="entry name" value="DEFECTIVE PROBOSCIS EXTENSION RESPONSE DPR -RELATED"/>
    <property type="match status" value="1"/>
</dbReference>
<feature type="domain" description="Ig-like" evidence="2">
    <location>
        <begin position="42"/>
        <end position="123"/>
    </location>
</feature>
<dbReference type="PROSITE" id="PS50835">
    <property type="entry name" value="IG_LIKE"/>
    <property type="match status" value="1"/>
</dbReference>
<dbReference type="SUPFAM" id="SSF48726">
    <property type="entry name" value="Immunoglobulin"/>
    <property type="match status" value="1"/>
</dbReference>
<dbReference type="EMBL" id="GEDC01022712">
    <property type="protein sequence ID" value="JAS14586.1"/>
    <property type="molecule type" value="Transcribed_RNA"/>
</dbReference>
<keyword evidence="1" id="KW-0732">Signal</keyword>
<evidence type="ECO:0000259" key="2">
    <source>
        <dbReference type="PROSITE" id="PS50835"/>
    </source>
</evidence>
<dbReference type="AlphaFoldDB" id="A0A1B6CMB3"/>
<evidence type="ECO:0000256" key="1">
    <source>
        <dbReference type="SAM" id="SignalP"/>
    </source>
</evidence>
<dbReference type="GO" id="GO:0050808">
    <property type="term" value="P:synapse organization"/>
    <property type="evidence" value="ECO:0007669"/>
    <property type="project" value="TreeGrafter"/>
</dbReference>